<evidence type="ECO:0000313" key="3">
    <source>
        <dbReference type="Proteomes" id="UP001206572"/>
    </source>
</evidence>
<evidence type="ECO:0000256" key="1">
    <source>
        <dbReference type="SAM" id="Phobius"/>
    </source>
</evidence>
<name>A0ABT2AHC8_9BURK</name>
<reference evidence="2 3" key="1">
    <citation type="submission" date="2022-08" db="EMBL/GenBank/DDBJ databases">
        <title>Reclassification of Massilia species as members of the genera Telluria, Duganella, Pseudoduganella, Mokoshia gen. nov. and Zemynaea gen. nov. using orthogonal and non-orthogonal genome-based approaches.</title>
        <authorList>
            <person name="Bowman J.P."/>
        </authorList>
    </citation>
    <scope>NUCLEOTIDE SEQUENCE [LARGE SCALE GENOMIC DNA]</scope>
    <source>
        <strain evidence="2 3">JCM 31661</strain>
    </source>
</reference>
<comment type="caution">
    <text evidence="2">The sequence shown here is derived from an EMBL/GenBank/DDBJ whole genome shotgun (WGS) entry which is preliminary data.</text>
</comment>
<keyword evidence="1" id="KW-0812">Transmembrane</keyword>
<accession>A0ABT2AHC8</accession>
<keyword evidence="3" id="KW-1185">Reference proteome</keyword>
<gene>
    <name evidence="2" type="ORF">NX780_04735</name>
</gene>
<dbReference type="RefSeq" id="WP_258826698.1">
    <property type="nucleotide sequence ID" value="NZ_JANUHA010000002.1"/>
</dbReference>
<evidence type="ECO:0000313" key="2">
    <source>
        <dbReference type="EMBL" id="MCS0595647.1"/>
    </source>
</evidence>
<dbReference type="Proteomes" id="UP001206572">
    <property type="component" value="Unassembled WGS sequence"/>
</dbReference>
<proteinExistence type="predicted"/>
<organism evidence="2 3">
    <name type="scientific">Massilia agri</name>
    <dbReference type="NCBI Taxonomy" id="1886785"/>
    <lineage>
        <taxon>Bacteria</taxon>
        <taxon>Pseudomonadati</taxon>
        <taxon>Pseudomonadota</taxon>
        <taxon>Betaproteobacteria</taxon>
        <taxon>Burkholderiales</taxon>
        <taxon>Oxalobacteraceae</taxon>
        <taxon>Telluria group</taxon>
        <taxon>Massilia</taxon>
    </lineage>
</organism>
<sequence length="83" mass="8363">MASSSVVVCVDTAQNTSAVAGTPCGEGQGLVTVQAVLASPSQSPYDAVQASGFFFFGFGVVVFGYLLGFVVAAVRKPIRQGGS</sequence>
<dbReference type="EMBL" id="JANUHA010000002">
    <property type="protein sequence ID" value="MCS0595647.1"/>
    <property type="molecule type" value="Genomic_DNA"/>
</dbReference>
<keyword evidence="1" id="KW-0472">Membrane</keyword>
<keyword evidence="1" id="KW-1133">Transmembrane helix</keyword>
<feature type="transmembrane region" description="Helical" evidence="1">
    <location>
        <begin position="53"/>
        <end position="74"/>
    </location>
</feature>
<protein>
    <submittedName>
        <fullName evidence="2">Uncharacterized protein</fullName>
    </submittedName>
</protein>